<organism evidence="2 3">
    <name type="scientific">Methyloceanibacter caenitepidi</name>
    <dbReference type="NCBI Taxonomy" id="1384459"/>
    <lineage>
        <taxon>Bacteria</taxon>
        <taxon>Pseudomonadati</taxon>
        <taxon>Pseudomonadota</taxon>
        <taxon>Alphaproteobacteria</taxon>
        <taxon>Hyphomicrobiales</taxon>
        <taxon>Hyphomicrobiaceae</taxon>
        <taxon>Methyloceanibacter</taxon>
    </lineage>
</organism>
<dbReference type="KEGG" id="mcg:GL4_0159"/>
<dbReference type="STRING" id="1384459.GL4_0159"/>
<dbReference type="HOGENOM" id="CLU_2917313_0_0_5"/>
<name>A0A0A8K0U6_9HYPH</name>
<evidence type="ECO:0000313" key="2">
    <source>
        <dbReference type="EMBL" id="BAQ15629.1"/>
    </source>
</evidence>
<gene>
    <name evidence="2" type="ORF">GL4_0159</name>
</gene>
<reference evidence="2 3" key="1">
    <citation type="submission" date="2014-09" db="EMBL/GenBank/DDBJ databases">
        <title>Genome sequencing of Methyloceanibacter caenitepidi Gela4.</title>
        <authorList>
            <person name="Takeuchi M."/>
            <person name="Susumu S."/>
            <person name="Kamagata Y."/>
            <person name="Oshima K."/>
            <person name="Hattori M."/>
            <person name="Iwasaki W."/>
        </authorList>
    </citation>
    <scope>NUCLEOTIDE SEQUENCE [LARGE SCALE GENOMIC DNA]</scope>
    <source>
        <strain evidence="2 3">Gela4</strain>
    </source>
</reference>
<sequence>MTKKSRKGESNKGQLEGHLGQKRAQEEKESEEMLRNLKDSRASKSSMREGSKPGHGTAERK</sequence>
<evidence type="ECO:0000256" key="1">
    <source>
        <dbReference type="SAM" id="MobiDB-lite"/>
    </source>
</evidence>
<dbReference type="AlphaFoldDB" id="A0A0A8K0U6"/>
<dbReference type="Proteomes" id="UP000031643">
    <property type="component" value="Chromosome"/>
</dbReference>
<accession>A0A0A8K0U6</accession>
<protein>
    <submittedName>
        <fullName evidence="2">Uncharacterized protein</fullName>
    </submittedName>
</protein>
<keyword evidence="3" id="KW-1185">Reference proteome</keyword>
<evidence type="ECO:0000313" key="3">
    <source>
        <dbReference type="Proteomes" id="UP000031643"/>
    </source>
</evidence>
<feature type="region of interest" description="Disordered" evidence="1">
    <location>
        <begin position="1"/>
        <end position="61"/>
    </location>
</feature>
<feature type="compositionally biased region" description="Basic and acidic residues" evidence="1">
    <location>
        <begin position="23"/>
        <end position="61"/>
    </location>
</feature>
<dbReference type="EMBL" id="AP014648">
    <property type="protein sequence ID" value="BAQ15629.1"/>
    <property type="molecule type" value="Genomic_DNA"/>
</dbReference>
<dbReference type="RefSeq" id="WP_045363477.1">
    <property type="nucleotide sequence ID" value="NZ_AP014648.1"/>
</dbReference>
<proteinExistence type="predicted"/>